<evidence type="ECO:0000256" key="1">
    <source>
        <dbReference type="SAM" id="MobiDB-lite"/>
    </source>
</evidence>
<dbReference type="Gene3D" id="3.40.190.10">
    <property type="entry name" value="Periplasmic binding protein-like II"/>
    <property type="match status" value="1"/>
</dbReference>
<dbReference type="SUPFAM" id="SSF53850">
    <property type="entry name" value="Periplasmic binding protein-like II"/>
    <property type="match status" value="1"/>
</dbReference>
<sequence>MKLSRICLLILALLTVSCGQAGTGAPQGAATSAGDPEAKATAGQGVQAAAPSNKETVKVEFWFGLGGKLGETAQDFIKRFNASQDEVQVVPVVQPDYSTTEKKLQAAIAARRPPALALVGNGAADQFIDAGVVQSLDEMAAKTNFAWDDVAPAFTAVGERDGKRYTMPMYG</sequence>
<feature type="chain" id="PRO_5026816896" evidence="2">
    <location>
        <begin position="22"/>
        <end position="171"/>
    </location>
</feature>
<name>A0A6J4NEC8_9CHLR</name>
<feature type="signal peptide" evidence="2">
    <location>
        <begin position="1"/>
        <end position="21"/>
    </location>
</feature>
<feature type="region of interest" description="Disordered" evidence="1">
    <location>
        <begin position="25"/>
        <end position="49"/>
    </location>
</feature>
<feature type="compositionally biased region" description="Low complexity" evidence="1">
    <location>
        <begin position="25"/>
        <end position="34"/>
    </location>
</feature>
<evidence type="ECO:0000313" key="3">
    <source>
        <dbReference type="EMBL" id="CAA9382064.1"/>
    </source>
</evidence>
<evidence type="ECO:0000256" key="2">
    <source>
        <dbReference type="SAM" id="SignalP"/>
    </source>
</evidence>
<protein>
    <submittedName>
        <fullName evidence="3">Glycerol-3-phosphate ABC transporter, periplasmic glycerol-3-phosphate-binding protein</fullName>
    </submittedName>
</protein>
<accession>A0A6J4NEC8</accession>
<dbReference type="PROSITE" id="PS51257">
    <property type="entry name" value="PROKAR_LIPOPROTEIN"/>
    <property type="match status" value="1"/>
</dbReference>
<dbReference type="Pfam" id="PF13416">
    <property type="entry name" value="SBP_bac_8"/>
    <property type="match status" value="1"/>
</dbReference>
<feature type="non-terminal residue" evidence="3">
    <location>
        <position position="171"/>
    </location>
</feature>
<keyword evidence="2" id="KW-0732">Signal</keyword>
<dbReference type="AlphaFoldDB" id="A0A6J4NEC8"/>
<reference evidence="3" key="1">
    <citation type="submission" date="2020-02" db="EMBL/GenBank/DDBJ databases">
        <authorList>
            <person name="Meier V. D."/>
        </authorList>
    </citation>
    <scope>NUCLEOTIDE SEQUENCE</scope>
    <source>
        <strain evidence="3">AVDCRST_MAG93</strain>
    </source>
</reference>
<gene>
    <name evidence="3" type="ORF">AVDCRST_MAG93-9243</name>
</gene>
<dbReference type="EMBL" id="CADCTR010003100">
    <property type="protein sequence ID" value="CAA9382064.1"/>
    <property type="molecule type" value="Genomic_DNA"/>
</dbReference>
<dbReference type="InterPro" id="IPR006059">
    <property type="entry name" value="SBP"/>
</dbReference>
<proteinExistence type="predicted"/>
<organism evidence="3">
    <name type="scientific">uncultured Chloroflexia bacterium</name>
    <dbReference type="NCBI Taxonomy" id="1672391"/>
    <lineage>
        <taxon>Bacteria</taxon>
        <taxon>Bacillati</taxon>
        <taxon>Chloroflexota</taxon>
        <taxon>Chloroflexia</taxon>
        <taxon>environmental samples</taxon>
    </lineage>
</organism>